<feature type="compositionally biased region" description="Low complexity" evidence="1">
    <location>
        <begin position="108"/>
        <end position="117"/>
    </location>
</feature>
<protein>
    <recommendedName>
        <fullName evidence="5">Extracellular membrane protein CFEM domain-containing protein</fullName>
    </recommendedName>
</protein>
<dbReference type="OrthoDB" id="5597238at2759"/>
<dbReference type="AlphaFoldDB" id="A0A370U011"/>
<feature type="chain" id="PRO_5017002819" description="Extracellular membrane protein CFEM domain-containing protein" evidence="2">
    <location>
        <begin position="20"/>
        <end position="181"/>
    </location>
</feature>
<evidence type="ECO:0000256" key="2">
    <source>
        <dbReference type="SAM" id="SignalP"/>
    </source>
</evidence>
<reference evidence="3 4" key="1">
    <citation type="journal article" date="2018" name="IMA Fungus">
        <title>IMA Genome-F 9: Draft genome sequence of Annulohypoxylon stygium, Aspergillus mulundensis, Berkeleyomyces basicola (syn. Thielaviopsis basicola), Ceratocystis smalleyi, two Cercospora beticola strains, Coleophoma cylindrospora, Fusarium fracticaudum, Phialophora cf. hyalina, and Morchella septimelata.</title>
        <authorList>
            <person name="Wingfield B.D."/>
            <person name="Bills G.F."/>
            <person name="Dong Y."/>
            <person name="Huang W."/>
            <person name="Nel W.J."/>
            <person name="Swalarsk-Parry B.S."/>
            <person name="Vaghefi N."/>
            <person name="Wilken P.M."/>
            <person name="An Z."/>
            <person name="de Beer Z.W."/>
            <person name="De Vos L."/>
            <person name="Chen L."/>
            <person name="Duong T.A."/>
            <person name="Gao Y."/>
            <person name="Hammerbacher A."/>
            <person name="Kikkert J.R."/>
            <person name="Li Y."/>
            <person name="Li H."/>
            <person name="Li K."/>
            <person name="Li Q."/>
            <person name="Liu X."/>
            <person name="Ma X."/>
            <person name="Naidoo K."/>
            <person name="Pethybridge S.J."/>
            <person name="Sun J."/>
            <person name="Steenkamp E.T."/>
            <person name="van der Nest M.A."/>
            <person name="van Wyk S."/>
            <person name="Wingfield M.J."/>
            <person name="Xiong C."/>
            <person name="Yue Q."/>
            <person name="Zhang X."/>
        </authorList>
    </citation>
    <scope>NUCLEOTIDE SEQUENCE [LARGE SCALE GENOMIC DNA]</scope>
    <source>
        <strain evidence="3 4">BP 5553</strain>
    </source>
</reference>
<dbReference type="GeneID" id="43593925"/>
<name>A0A370U011_9HELO</name>
<evidence type="ECO:0000256" key="1">
    <source>
        <dbReference type="SAM" id="MobiDB-lite"/>
    </source>
</evidence>
<dbReference type="Proteomes" id="UP000254866">
    <property type="component" value="Unassembled WGS sequence"/>
</dbReference>
<comment type="caution">
    <text evidence="3">The sequence shown here is derived from an EMBL/GenBank/DDBJ whole genome shotgun (WGS) entry which is preliminary data.</text>
</comment>
<evidence type="ECO:0000313" key="3">
    <source>
        <dbReference type="EMBL" id="RDL41097.1"/>
    </source>
</evidence>
<feature type="region of interest" description="Disordered" evidence="1">
    <location>
        <begin position="108"/>
        <end position="155"/>
    </location>
</feature>
<dbReference type="EMBL" id="NPIC01000001">
    <property type="protein sequence ID" value="RDL41097.1"/>
    <property type="molecule type" value="Genomic_DNA"/>
</dbReference>
<evidence type="ECO:0000313" key="4">
    <source>
        <dbReference type="Proteomes" id="UP000254866"/>
    </source>
</evidence>
<evidence type="ECO:0008006" key="5">
    <source>
        <dbReference type="Google" id="ProtNLM"/>
    </source>
</evidence>
<sequence length="181" mass="17514">MRFATVVLSVALAAVSVHAQNATTVPAVSSSVALSPAQSSQATCLSSCAATDPACRAKCIVIPEGDYAQQNRTIDCISECPKGNGTATDDKNFLNCQKGCLASATITPSSTPAATGTGKSGAGNTSGGAKPTGTATDGSEVSASGSGSSPAATSSKSAADNVHLGISVAGVVGLFAAVFAL</sequence>
<gene>
    <name evidence="3" type="ORF">BP5553_01076</name>
</gene>
<feature type="signal peptide" evidence="2">
    <location>
        <begin position="1"/>
        <end position="19"/>
    </location>
</feature>
<organism evidence="3 4">
    <name type="scientific">Venustampulla echinocandica</name>
    <dbReference type="NCBI Taxonomy" id="2656787"/>
    <lineage>
        <taxon>Eukaryota</taxon>
        <taxon>Fungi</taxon>
        <taxon>Dikarya</taxon>
        <taxon>Ascomycota</taxon>
        <taxon>Pezizomycotina</taxon>
        <taxon>Leotiomycetes</taxon>
        <taxon>Helotiales</taxon>
        <taxon>Pleuroascaceae</taxon>
        <taxon>Venustampulla</taxon>
    </lineage>
</organism>
<keyword evidence="2" id="KW-0732">Signal</keyword>
<accession>A0A370U011</accession>
<keyword evidence="4" id="KW-1185">Reference proteome</keyword>
<feature type="compositionally biased region" description="Low complexity" evidence="1">
    <location>
        <begin position="138"/>
        <end position="155"/>
    </location>
</feature>
<proteinExistence type="predicted"/>
<dbReference type="STRING" id="2656787.A0A370U011"/>
<dbReference type="RefSeq" id="XP_031873753.1">
    <property type="nucleotide sequence ID" value="XM_032009699.1"/>
</dbReference>